<dbReference type="RefSeq" id="WP_167472964.1">
    <property type="nucleotide sequence ID" value="NZ_CP046172.1"/>
</dbReference>
<dbReference type="PANTHER" id="PTHR30055:SF234">
    <property type="entry name" value="HTH-TYPE TRANSCRIPTIONAL REGULATOR BETI"/>
    <property type="match status" value="1"/>
</dbReference>
<name>A0A6G9Y9N1_9NOCA</name>
<reference evidence="7 8" key="1">
    <citation type="journal article" date="2019" name="ACS Chem. Biol.">
        <title>Identification and Mobilization of a Cryptic Antibiotic Biosynthesis Gene Locus from a Human-Pathogenic Nocardia Isolate.</title>
        <authorList>
            <person name="Herisse M."/>
            <person name="Ishida K."/>
            <person name="Porter J.L."/>
            <person name="Howden B."/>
            <person name="Hertweck C."/>
            <person name="Stinear T.P."/>
            <person name="Pidot S.J."/>
        </authorList>
    </citation>
    <scope>NUCLEOTIDE SEQUENCE [LARGE SCALE GENOMIC DNA]</scope>
    <source>
        <strain evidence="7 8">AUSMDU00012717</strain>
    </source>
</reference>
<dbReference type="Pfam" id="PF13977">
    <property type="entry name" value="TetR_C_6"/>
    <property type="match status" value="1"/>
</dbReference>
<dbReference type="PRINTS" id="PR00455">
    <property type="entry name" value="HTHTETR"/>
</dbReference>
<keyword evidence="2" id="KW-0805">Transcription regulation</keyword>
<dbReference type="InterPro" id="IPR001647">
    <property type="entry name" value="HTH_TetR"/>
</dbReference>
<keyword evidence="1" id="KW-0678">Repressor</keyword>
<evidence type="ECO:0000256" key="1">
    <source>
        <dbReference type="ARBA" id="ARBA00022491"/>
    </source>
</evidence>
<dbReference type="SUPFAM" id="SSF46689">
    <property type="entry name" value="Homeodomain-like"/>
    <property type="match status" value="1"/>
</dbReference>
<sequence length="196" mass="21561">MTEHAASTDKGAQRRVLLLDVAERILTESGYGQLTMRAVAAAAQVRLGHLQYYFPNRADLIVAVLNRALTRSLERLAPLLGSPAPAADMVRKVLAEQDDRELVRIYTEIWALAGRDESIAAAVREFYRAYQGQVADVIRTRNPEASEKICRTNARIFTMLVEGAALFRSGIADHADPVTDTALTEIAAALLDPMVR</sequence>
<dbReference type="KEGG" id="nah:F5544_10110"/>
<dbReference type="InterPro" id="IPR039538">
    <property type="entry name" value="BetI_C"/>
</dbReference>
<evidence type="ECO:0000259" key="6">
    <source>
        <dbReference type="PROSITE" id="PS50977"/>
    </source>
</evidence>
<dbReference type="AlphaFoldDB" id="A0A6G9Y9N1"/>
<dbReference type="InterPro" id="IPR050109">
    <property type="entry name" value="HTH-type_TetR-like_transc_reg"/>
</dbReference>
<keyword evidence="3 5" id="KW-0238">DNA-binding</keyword>
<dbReference type="PANTHER" id="PTHR30055">
    <property type="entry name" value="HTH-TYPE TRANSCRIPTIONAL REGULATOR RUTR"/>
    <property type="match status" value="1"/>
</dbReference>
<organism evidence="7 8">
    <name type="scientific">Nocardia arthritidis</name>
    <dbReference type="NCBI Taxonomy" id="228602"/>
    <lineage>
        <taxon>Bacteria</taxon>
        <taxon>Bacillati</taxon>
        <taxon>Actinomycetota</taxon>
        <taxon>Actinomycetes</taxon>
        <taxon>Mycobacteriales</taxon>
        <taxon>Nocardiaceae</taxon>
        <taxon>Nocardia</taxon>
    </lineage>
</organism>
<dbReference type="InterPro" id="IPR036271">
    <property type="entry name" value="Tet_transcr_reg_TetR-rel_C_sf"/>
</dbReference>
<feature type="DNA-binding region" description="H-T-H motif" evidence="5">
    <location>
        <begin position="35"/>
        <end position="54"/>
    </location>
</feature>
<proteinExistence type="predicted"/>
<evidence type="ECO:0000313" key="7">
    <source>
        <dbReference type="EMBL" id="QIS09921.1"/>
    </source>
</evidence>
<keyword evidence="4" id="KW-0804">Transcription</keyword>
<dbReference type="EMBL" id="CP046172">
    <property type="protein sequence ID" value="QIS09921.1"/>
    <property type="molecule type" value="Genomic_DNA"/>
</dbReference>
<evidence type="ECO:0000256" key="4">
    <source>
        <dbReference type="ARBA" id="ARBA00023163"/>
    </source>
</evidence>
<dbReference type="Proteomes" id="UP000503540">
    <property type="component" value="Chromosome"/>
</dbReference>
<evidence type="ECO:0000313" key="8">
    <source>
        <dbReference type="Proteomes" id="UP000503540"/>
    </source>
</evidence>
<dbReference type="SUPFAM" id="SSF48498">
    <property type="entry name" value="Tetracyclin repressor-like, C-terminal domain"/>
    <property type="match status" value="1"/>
</dbReference>
<evidence type="ECO:0000256" key="5">
    <source>
        <dbReference type="PROSITE-ProRule" id="PRU00335"/>
    </source>
</evidence>
<dbReference type="GO" id="GO:0000976">
    <property type="term" value="F:transcription cis-regulatory region binding"/>
    <property type="evidence" value="ECO:0007669"/>
    <property type="project" value="TreeGrafter"/>
</dbReference>
<accession>A0A6G9Y9N1</accession>
<dbReference type="InterPro" id="IPR009057">
    <property type="entry name" value="Homeodomain-like_sf"/>
</dbReference>
<feature type="domain" description="HTH tetR-type" evidence="6">
    <location>
        <begin position="12"/>
        <end position="72"/>
    </location>
</feature>
<dbReference type="PROSITE" id="PS50977">
    <property type="entry name" value="HTH_TETR_2"/>
    <property type="match status" value="1"/>
</dbReference>
<dbReference type="GO" id="GO:0003700">
    <property type="term" value="F:DNA-binding transcription factor activity"/>
    <property type="evidence" value="ECO:0007669"/>
    <property type="project" value="TreeGrafter"/>
</dbReference>
<evidence type="ECO:0000256" key="3">
    <source>
        <dbReference type="ARBA" id="ARBA00023125"/>
    </source>
</evidence>
<dbReference type="Gene3D" id="1.10.357.10">
    <property type="entry name" value="Tetracycline Repressor, domain 2"/>
    <property type="match status" value="1"/>
</dbReference>
<evidence type="ECO:0000256" key="2">
    <source>
        <dbReference type="ARBA" id="ARBA00023015"/>
    </source>
</evidence>
<keyword evidence="8" id="KW-1185">Reference proteome</keyword>
<dbReference type="Pfam" id="PF00440">
    <property type="entry name" value="TetR_N"/>
    <property type="match status" value="1"/>
</dbReference>
<protein>
    <submittedName>
        <fullName evidence="7">TetR family transcriptional regulator</fullName>
    </submittedName>
</protein>
<gene>
    <name evidence="7" type="ORF">F5544_10110</name>
</gene>